<organism evidence="3 4">
    <name type="scientific">Nocardioides zeae</name>
    <dbReference type="NCBI Taxonomy" id="1457234"/>
    <lineage>
        <taxon>Bacteria</taxon>
        <taxon>Bacillati</taxon>
        <taxon>Actinomycetota</taxon>
        <taxon>Actinomycetes</taxon>
        <taxon>Propionibacteriales</taxon>
        <taxon>Nocardioidaceae</taxon>
        <taxon>Nocardioides</taxon>
    </lineage>
</organism>
<dbReference type="Gene3D" id="3.30.360.10">
    <property type="entry name" value="Dihydrodipicolinate Reductase, domain 2"/>
    <property type="match status" value="1"/>
</dbReference>
<dbReference type="RefSeq" id="WP_163770588.1">
    <property type="nucleotide sequence ID" value="NZ_JAAGXA010000001.1"/>
</dbReference>
<dbReference type="InterPro" id="IPR055170">
    <property type="entry name" value="GFO_IDH_MocA-like_dom"/>
</dbReference>
<proteinExistence type="predicted"/>
<dbReference type="PANTHER" id="PTHR43377:SF6">
    <property type="entry name" value="GFO_IDH_MOCA-LIKE OXIDOREDUCTASE N-TERMINAL DOMAIN-CONTAINING PROTEIN"/>
    <property type="match status" value="1"/>
</dbReference>
<dbReference type="Pfam" id="PF01408">
    <property type="entry name" value="GFO_IDH_MocA"/>
    <property type="match status" value="1"/>
</dbReference>
<accession>A0A6P0HI31</accession>
<dbReference type="Pfam" id="PF22725">
    <property type="entry name" value="GFO_IDH_MocA_C3"/>
    <property type="match status" value="1"/>
</dbReference>
<dbReference type="InterPro" id="IPR000683">
    <property type="entry name" value="Gfo/Idh/MocA-like_OxRdtase_N"/>
</dbReference>
<gene>
    <name evidence="3" type="ORF">G3T38_03245</name>
</gene>
<dbReference type="InterPro" id="IPR036291">
    <property type="entry name" value="NAD(P)-bd_dom_sf"/>
</dbReference>
<name>A0A6P0HI31_9ACTN</name>
<feature type="domain" description="GFO/IDH/MocA-like oxidoreductase" evidence="2">
    <location>
        <begin position="134"/>
        <end position="244"/>
    </location>
</feature>
<keyword evidence="4" id="KW-1185">Reference proteome</keyword>
<dbReference type="AlphaFoldDB" id="A0A6P0HI31"/>
<reference evidence="3 4" key="1">
    <citation type="journal article" date="2014" name="Int. J. Syst. Evol. Microbiol.">
        <title>Nocardioides zeae sp. nov., isolated from the stem of Zea mays.</title>
        <authorList>
            <person name="Glaeser S.P."/>
            <person name="McInroy J.A."/>
            <person name="Busse H.J."/>
            <person name="Kampfer P."/>
        </authorList>
    </citation>
    <scope>NUCLEOTIDE SEQUENCE [LARGE SCALE GENOMIC DNA]</scope>
    <source>
        <strain evidence="3 4">JCM 30728</strain>
    </source>
</reference>
<sequence length="361" mass="38613">MVRDRLGVAVVGAGYWGPNLVRNFATAPDWSLRAVCDLDLARARALAHRWPDVHATHDLDEVLRRDDVDAVAVATPARTHGDLVARVLAAGKHVLVEKPLADSLEAGRTMVTDAEARGLVLMTDHTYCYTPAVLRIRDLLAEGALGDVLYVDAVRINLGLVQPDVDVIWDLAPHDLAILDFVLPGGLRPTAVSVFAADPLGAGKACIGYLAMSLPGGASAHVHVNWLSPTKIRRMVIGGTRRTLVWDDLNPAQRLSVHDRGVDLAQQDADAGDRRRAGVSYRLGDTWAPALAEHEPLALVVAELAAAIREGRAPRTDGHDGLRVLSVLEQARAGLRAGGGSVPAVQPDVPARQLVANRVRA</sequence>
<dbReference type="EMBL" id="JAAGXA010000001">
    <property type="protein sequence ID" value="NEN77285.1"/>
    <property type="molecule type" value="Genomic_DNA"/>
</dbReference>
<comment type="caution">
    <text evidence="3">The sequence shown here is derived from an EMBL/GenBank/DDBJ whole genome shotgun (WGS) entry which is preliminary data.</text>
</comment>
<dbReference type="Proteomes" id="UP000468687">
    <property type="component" value="Unassembled WGS sequence"/>
</dbReference>
<evidence type="ECO:0000259" key="1">
    <source>
        <dbReference type="Pfam" id="PF01408"/>
    </source>
</evidence>
<dbReference type="GO" id="GO:0000166">
    <property type="term" value="F:nucleotide binding"/>
    <property type="evidence" value="ECO:0007669"/>
    <property type="project" value="InterPro"/>
</dbReference>
<dbReference type="SUPFAM" id="SSF51735">
    <property type="entry name" value="NAD(P)-binding Rossmann-fold domains"/>
    <property type="match status" value="1"/>
</dbReference>
<dbReference type="Gene3D" id="3.40.50.720">
    <property type="entry name" value="NAD(P)-binding Rossmann-like Domain"/>
    <property type="match status" value="1"/>
</dbReference>
<feature type="domain" description="Gfo/Idh/MocA-like oxidoreductase N-terminal" evidence="1">
    <location>
        <begin position="7"/>
        <end position="125"/>
    </location>
</feature>
<dbReference type="SUPFAM" id="SSF55347">
    <property type="entry name" value="Glyceraldehyde-3-phosphate dehydrogenase-like, C-terminal domain"/>
    <property type="match status" value="1"/>
</dbReference>
<evidence type="ECO:0000313" key="3">
    <source>
        <dbReference type="EMBL" id="NEN77285.1"/>
    </source>
</evidence>
<dbReference type="InterPro" id="IPR051450">
    <property type="entry name" value="Gfo/Idh/MocA_Oxidoreductases"/>
</dbReference>
<evidence type="ECO:0000313" key="4">
    <source>
        <dbReference type="Proteomes" id="UP000468687"/>
    </source>
</evidence>
<evidence type="ECO:0000259" key="2">
    <source>
        <dbReference type="Pfam" id="PF22725"/>
    </source>
</evidence>
<dbReference type="PANTHER" id="PTHR43377">
    <property type="entry name" value="BILIVERDIN REDUCTASE A"/>
    <property type="match status" value="1"/>
</dbReference>
<protein>
    <submittedName>
        <fullName evidence="3">Gfo/Idh/MocA family oxidoreductase</fullName>
    </submittedName>
</protein>